<dbReference type="Gramene" id="TraesCS3B02G533900.1">
    <property type="protein sequence ID" value="TraesCS3B02G533900.1.cds1"/>
    <property type="gene ID" value="TraesCS3B02G533900"/>
</dbReference>
<dbReference type="PROSITE" id="PS00587">
    <property type="entry name" value="GLYCOSYL_HYDROL_F17"/>
    <property type="match status" value="1"/>
</dbReference>
<protein>
    <recommendedName>
        <fullName evidence="8">Glucan endo-1,3-beta-D-glucosidase</fullName>
    </recommendedName>
</protein>
<evidence type="ECO:0000256" key="4">
    <source>
        <dbReference type="RuleBase" id="RU004335"/>
    </source>
</evidence>
<dbReference type="FunFam" id="3.20.20.80:FF:000010">
    <property type="entry name" value="glucan endo-1,3-beta-glucosidase, basic"/>
    <property type="match status" value="1"/>
</dbReference>
<keyword evidence="7" id="KW-1185">Reference proteome</keyword>
<proteinExistence type="inferred from homology"/>
<evidence type="ECO:0008006" key="8">
    <source>
        <dbReference type="Google" id="ProtNLM"/>
    </source>
</evidence>
<dbReference type="GO" id="GO:0042973">
    <property type="term" value="F:glucan endo-1,3-beta-D-glucosidase activity"/>
    <property type="evidence" value="ECO:0007669"/>
    <property type="project" value="UniProtKB-ARBA"/>
</dbReference>
<dbReference type="Gramene" id="TraesNOR3B03G01790430.1">
    <property type="protein sequence ID" value="TraesNOR3B03G01790430.1.CDS1"/>
    <property type="gene ID" value="TraesNOR3B03G01790430"/>
</dbReference>
<organism evidence="6">
    <name type="scientific">Triticum aestivum</name>
    <name type="common">Wheat</name>
    <dbReference type="NCBI Taxonomy" id="4565"/>
    <lineage>
        <taxon>Eukaryota</taxon>
        <taxon>Viridiplantae</taxon>
        <taxon>Streptophyta</taxon>
        <taxon>Embryophyta</taxon>
        <taxon>Tracheophyta</taxon>
        <taxon>Spermatophyta</taxon>
        <taxon>Magnoliopsida</taxon>
        <taxon>Liliopsida</taxon>
        <taxon>Poales</taxon>
        <taxon>Poaceae</taxon>
        <taxon>BOP clade</taxon>
        <taxon>Pooideae</taxon>
        <taxon>Triticodae</taxon>
        <taxon>Triticeae</taxon>
        <taxon>Triticinae</taxon>
        <taxon>Triticum</taxon>
    </lineage>
</organism>
<dbReference type="AlphaFoldDB" id="A0A3B6FXB0"/>
<dbReference type="SMR" id="A0A3B6FXB0"/>
<dbReference type="InterPro" id="IPR017853">
    <property type="entry name" value="GH"/>
</dbReference>
<dbReference type="Gramene" id="TraesARI3B03G01799250.1">
    <property type="protein sequence ID" value="TraesARI3B03G01799250.1.CDS1"/>
    <property type="gene ID" value="TraesARI3B03G01799250"/>
</dbReference>
<comment type="similarity">
    <text evidence="1 4">Belongs to the glycosyl hydrolase 17 family.</text>
</comment>
<dbReference type="PANTHER" id="PTHR32227">
    <property type="entry name" value="GLUCAN ENDO-1,3-BETA-GLUCOSIDASE BG1-RELATED-RELATED"/>
    <property type="match status" value="1"/>
</dbReference>
<dbReference type="GO" id="GO:0005975">
    <property type="term" value="P:carbohydrate metabolic process"/>
    <property type="evidence" value="ECO:0007669"/>
    <property type="project" value="InterPro"/>
</dbReference>
<evidence type="ECO:0000256" key="2">
    <source>
        <dbReference type="ARBA" id="ARBA00022801"/>
    </source>
</evidence>
<evidence type="ECO:0000256" key="3">
    <source>
        <dbReference type="ARBA" id="ARBA00023295"/>
    </source>
</evidence>
<dbReference type="EnsemblPlants" id="TraesCS3B02G533900.1">
    <property type="protein sequence ID" value="TraesCS3B02G533900.1.cds1"/>
    <property type="gene ID" value="TraesCS3B02G533900"/>
</dbReference>
<dbReference type="STRING" id="4565.A0A3B6FXB0"/>
<dbReference type="SUPFAM" id="SSF51445">
    <property type="entry name" value="(Trans)glycosidases"/>
    <property type="match status" value="1"/>
</dbReference>
<dbReference type="Gramene" id="TraesPARA_EIv1.0_0917450.1">
    <property type="protein sequence ID" value="TraesPARA_EIv1.0_0917450.1.CDS1"/>
    <property type="gene ID" value="TraesPARA_EIv1.0_0917450"/>
</dbReference>
<keyword evidence="2 5" id="KW-0378">Hydrolase</keyword>
<name>A0A3B6FXB0_WHEAT</name>
<evidence type="ECO:0000313" key="6">
    <source>
        <dbReference type="EnsemblPlants" id="TraesCS3B02G533900.1.cds1"/>
    </source>
</evidence>
<dbReference type="Gene3D" id="3.20.20.80">
    <property type="entry name" value="Glycosidases"/>
    <property type="match status" value="1"/>
</dbReference>
<dbReference type="OrthoDB" id="941679at2759"/>
<reference evidence="6" key="2">
    <citation type="submission" date="2018-10" db="UniProtKB">
        <authorList>
            <consortium name="EnsemblPlants"/>
        </authorList>
    </citation>
    <scope>IDENTIFICATION</scope>
</reference>
<keyword evidence="3 5" id="KW-0326">Glycosidase</keyword>
<dbReference type="Proteomes" id="UP000019116">
    <property type="component" value="Chromosome 3B"/>
</dbReference>
<dbReference type="OMA" id="FDAMMHA"/>
<dbReference type="Pfam" id="PF00332">
    <property type="entry name" value="Glyco_hydro_17"/>
    <property type="match status" value="1"/>
</dbReference>
<evidence type="ECO:0000256" key="1">
    <source>
        <dbReference type="ARBA" id="ARBA00008773"/>
    </source>
</evidence>
<reference evidence="6" key="1">
    <citation type="submission" date="2018-08" db="EMBL/GenBank/DDBJ databases">
        <authorList>
            <person name="Rossello M."/>
        </authorList>
    </citation>
    <scope>NUCLEOTIDE SEQUENCE [LARGE SCALE GENOMIC DNA]</scope>
    <source>
        <strain evidence="6">cv. Chinese Spring</strain>
    </source>
</reference>
<dbReference type="Gramene" id="TraesCS3B03G1330400.1">
    <property type="protein sequence ID" value="TraesCS3B03G1330400.1.CDS1"/>
    <property type="gene ID" value="TraesCS3B03G1330400"/>
</dbReference>
<dbReference type="InterPro" id="IPR044965">
    <property type="entry name" value="Glyco_hydro_17_plant"/>
</dbReference>
<accession>A0A3B6FXB0</accession>
<evidence type="ECO:0000313" key="7">
    <source>
        <dbReference type="Proteomes" id="UP000019116"/>
    </source>
</evidence>
<dbReference type="InterPro" id="IPR000490">
    <property type="entry name" value="Glyco_hydro_17"/>
</dbReference>
<evidence type="ECO:0000256" key="5">
    <source>
        <dbReference type="RuleBase" id="RU004336"/>
    </source>
</evidence>
<sequence length="312" mass="33161">MTIGVCYGVVANNLPPANDVVQLYKSKGLTGMRIYFADAKALSALRGSGIALILDVGGTDVLASLAANASNAANWVRDNVRPYYPAVNIKYIAAGNEVLGGDTRNIVPAMRNLNSALAGAGLGLGAIEVSTSIRFDAVTNTFPPSNGVFAQAYMTDVARLLASTGAPLLTNVYPYFAYKDNPRDIQLNYATFRPGTTVRDQNNGLTYTCLFDAMVDAVVAALERAGAPGVRVVVSESGWPSASGFAATADNARAYNQGLIDHVGGGTPKRPGLLETYIFAMFNENFKTGELIEKHFGLFNPDKSPAYPIRFQ</sequence>
<dbReference type="Gramene" id="TraesLDM3B03G01764030.1">
    <property type="protein sequence ID" value="TraesLDM3B03G01764030.1.CDS1"/>
    <property type="gene ID" value="TraesLDM3B03G01764030"/>
</dbReference>